<dbReference type="Proteomes" id="UP000800092">
    <property type="component" value="Unassembled WGS sequence"/>
</dbReference>
<evidence type="ECO:0000313" key="2">
    <source>
        <dbReference type="Proteomes" id="UP000800092"/>
    </source>
</evidence>
<dbReference type="Pfam" id="PF07103">
    <property type="entry name" value="DUF1365"/>
    <property type="match status" value="1"/>
</dbReference>
<dbReference type="InterPro" id="IPR010775">
    <property type="entry name" value="DUF1365"/>
</dbReference>
<dbReference type="EMBL" id="ML991792">
    <property type="protein sequence ID" value="KAF2235272.1"/>
    <property type="molecule type" value="Genomic_DNA"/>
</dbReference>
<protein>
    <recommendedName>
        <fullName evidence="3">DUF1365-domain-containing protein</fullName>
    </recommendedName>
</protein>
<dbReference type="PANTHER" id="PTHR33973">
    <property type="entry name" value="OS07G0153300 PROTEIN"/>
    <property type="match status" value="1"/>
</dbReference>
<evidence type="ECO:0000313" key="1">
    <source>
        <dbReference type="EMBL" id="KAF2235272.1"/>
    </source>
</evidence>
<dbReference type="OrthoDB" id="3340520at2759"/>
<sequence>MGAERKGTAETASASWYRTVTIPGFSDEEPRGSTRYAVYKTDSDQASSFQSHTISSAGSFRGLTAVSYYDRRHSLMIILHVMQMWSHADIWIALALTVSILTIKLRSQIGGRKSQFRSSKQSTSHTLPKAFICPGRISHTRLYPQFHAFSYSYLSVAVSVRSEHVNNWLLSVDSKSHWFPGFLSIDAGDHLGRESGSGLSQKLDTYLHSQGVSPNLFSYVYLVTQPKILGYKFAPASFWYLYTSSGQLGAIIAEVNNTFDERRAYFLPTLESITVKTEAATQGHHVCHPRHYSWNEDVVKIRWEKDFHVSPFSSRNGYYLLEARDILEHNLTLSCRHRKAREFIDITATLLSSDKRPKLIARLHSLGPPLRLDKMCFSDAVALVWNWWWPGLITYGRIVFEAGKLAFAKGMSIYPRPEPYSSATARHATWTESTIAVVFWTFFERILSSSLRPLDLEYFSSTPPYQKATIYALPKRLRPKNQQAEKFFCKILTPEFYGKLLSYQDLESLLRDTIFAQDGEQLVEVQANPEAFMQSMILAERSSKSSYSGSNQEQWLIERAAWAFMFLARTHVRSDKSYHESGTVRSLKEGQVSDTDYCDCMSLINTNQAPMAETHMNLVKDQEQPNLIGPNFLDQFVQAHLIAAERRKYLMACAVLIFKKWWRNLFGGYLGEGVRR</sequence>
<keyword evidence="2" id="KW-1185">Reference proteome</keyword>
<proteinExistence type="predicted"/>
<evidence type="ECO:0008006" key="3">
    <source>
        <dbReference type="Google" id="ProtNLM"/>
    </source>
</evidence>
<name>A0A6A6HB52_VIRVR</name>
<dbReference type="PANTHER" id="PTHR33973:SF4">
    <property type="entry name" value="OS07G0153300 PROTEIN"/>
    <property type="match status" value="1"/>
</dbReference>
<gene>
    <name evidence="1" type="ORF">EV356DRAFT_531996</name>
</gene>
<dbReference type="AlphaFoldDB" id="A0A6A6HB52"/>
<organism evidence="1 2">
    <name type="scientific">Viridothelium virens</name>
    <name type="common">Speckled blister lichen</name>
    <name type="synonym">Trypethelium virens</name>
    <dbReference type="NCBI Taxonomy" id="1048519"/>
    <lineage>
        <taxon>Eukaryota</taxon>
        <taxon>Fungi</taxon>
        <taxon>Dikarya</taxon>
        <taxon>Ascomycota</taxon>
        <taxon>Pezizomycotina</taxon>
        <taxon>Dothideomycetes</taxon>
        <taxon>Dothideomycetes incertae sedis</taxon>
        <taxon>Trypetheliales</taxon>
        <taxon>Trypetheliaceae</taxon>
        <taxon>Viridothelium</taxon>
    </lineage>
</organism>
<accession>A0A6A6HB52</accession>
<reference evidence="1" key="1">
    <citation type="journal article" date="2020" name="Stud. Mycol.">
        <title>101 Dothideomycetes genomes: a test case for predicting lifestyles and emergence of pathogens.</title>
        <authorList>
            <person name="Haridas S."/>
            <person name="Albert R."/>
            <person name="Binder M."/>
            <person name="Bloem J."/>
            <person name="Labutti K."/>
            <person name="Salamov A."/>
            <person name="Andreopoulos B."/>
            <person name="Baker S."/>
            <person name="Barry K."/>
            <person name="Bills G."/>
            <person name="Bluhm B."/>
            <person name="Cannon C."/>
            <person name="Castanera R."/>
            <person name="Culley D."/>
            <person name="Daum C."/>
            <person name="Ezra D."/>
            <person name="Gonzalez J."/>
            <person name="Henrissat B."/>
            <person name="Kuo A."/>
            <person name="Liang C."/>
            <person name="Lipzen A."/>
            <person name="Lutzoni F."/>
            <person name="Magnuson J."/>
            <person name="Mondo S."/>
            <person name="Nolan M."/>
            <person name="Ohm R."/>
            <person name="Pangilinan J."/>
            <person name="Park H.-J."/>
            <person name="Ramirez L."/>
            <person name="Alfaro M."/>
            <person name="Sun H."/>
            <person name="Tritt A."/>
            <person name="Yoshinaga Y."/>
            <person name="Zwiers L.-H."/>
            <person name="Turgeon B."/>
            <person name="Goodwin S."/>
            <person name="Spatafora J."/>
            <person name="Crous P."/>
            <person name="Grigoriev I."/>
        </authorList>
    </citation>
    <scope>NUCLEOTIDE SEQUENCE</scope>
    <source>
        <strain evidence="1">Tuck. ex Michener</strain>
    </source>
</reference>